<dbReference type="Proteomes" id="UP001207582">
    <property type="component" value="Unassembled WGS sequence"/>
</dbReference>
<gene>
    <name evidence="2" type="ORF">OM960_14820</name>
</gene>
<keyword evidence="3" id="KW-1185">Reference proteome</keyword>
<name>A0ABT3J643_9RHOB</name>
<reference evidence="2 3" key="1">
    <citation type="submission" date="2022-10" db="EMBL/GenBank/DDBJ databases">
        <title>Defluviimonas sp. CAU 1641 isolated from mud.</title>
        <authorList>
            <person name="Kim W."/>
        </authorList>
    </citation>
    <scope>NUCLEOTIDE SEQUENCE [LARGE SCALE GENOMIC DNA]</scope>
    <source>
        <strain evidence="2 3">CAU 1641</strain>
    </source>
</reference>
<evidence type="ECO:0000313" key="2">
    <source>
        <dbReference type="EMBL" id="MCW3782859.1"/>
    </source>
</evidence>
<dbReference type="RefSeq" id="WP_264772492.1">
    <property type="nucleotide sequence ID" value="NZ_JAPDOG010000013.1"/>
</dbReference>
<accession>A0ABT3J643</accession>
<protein>
    <submittedName>
        <fullName evidence="2">Uncharacterized protein</fullName>
    </submittedName>
</protein>
<feature type="region of interest" description="Disordered" evidence="1">
    <location>
        <begin position="39"/>
        <end position="77"/>
    </location>
</feature>
<sequence>MTLVAASVPLALGACMSTDDAARSTSADAVIAVADPAAGIRPQSPAGFPDFEARLPSEPGPWQDMNSAPAPMHGGSN</sequence>
<organism evidence="2 3">
    <name type="scientific">Defluviimonas salinarum</name>
    <dbReference type="NCBI Taxonomy" id="2992147"/>
    <lineage>
        <taxon>Bacteria</taxon>
        <taxon>Pseudomonadati</taxon>
        <taxon>Pseudomonadota</taxon>
        <taxon>Alphaproteobacteria</taxon>
        <taxon>Rhodobacterales</taxon>
        <taxon>Paracoccaceae</taxon>
        <taxon>Albidovulum</taxon>
    </lineage>
</organism>
<evidence type="ECO:0000256" key="1">
    <source>
        <dbReference type="SAM" id="MobiDB-lite"/>
    </source>
</evidence>
<comment type="caution">
    <text evidence="2">The sequence shown here is derived from an EMBL/GenBank/DDBJ whole genome shotgun (WGS) entry which is preliminary data.</text>
</comment>
<dbReference type="EMBL" id="JAPDOG010000013">
    <property type="protein sequence ID" value="MCW3782859.1"/>
    <property type="molecule type" value="Genomic_DNA"/>
</dbReference>
<proteinExistence type="predicted"/>
<evidence type="ECO:0000313" key="3">
    <source>
        <dbReference type="Proteomes" id="UP001207582"/>
    </source>
</evidence>